<evidence type="ECO:0000313" key="2">
    <source>
        <dbReference type="Proteomes" id="UP001169764"/>
    </source>
</evidence>
<organism evidence="1 2">
    <name type="scientific">Sphingomonas natans</name>
    <dbReference type="NCBI Taxonomy" id="3063330"/>
    <lineage>
        <taxon>Bacteria</taxon>
        <taxon>Pseudomonadati</taxon>
        <taxon>Pseudomonadota</taxon>
        <taxon>Alphaproteobacteria</taxon>
        <taxon>Sphingomonadales</taxon>
        <taxon>Sphingomonadaceae</taxon>
        <taxon>Sphingomonas</taxon>
    </lineage>
</organism>
<proteinExistence type="predicted"/>
<keyword evidence="2" id="KW-1185">Reference proteome</keyword>
<name>A0ABT8YCQ1_9SPHN</name>
<sequence>MATCLCDARVFPPPPDIPAGLARLPRQIGGFPDFRAALLAGVALKPALDGWRAREGDDFGLMLLEWWAYVLDVLSFYSGELAGELYIRTAQRDRSLRRLVALIGYTPRPPLAASATLVLFAEAGRSISVPAGTAFRSDVVAGQAPQIFEASVDTQIHQSLNEWTIAPIRPQTFDRGPLLLDPKGASIAEGQIVLVESGSTRHAARIAAVASRRFLDGETYVQPTLAPAPMIPAAQQLATIRLSRPAQRAAANAFAGAPRARTGSVVTLILDALYPQLRAGTAVILEDAATGQLHVLTISSVALSHVPLAGSSPAPTVPFTQVTLAGAEPDWIGSVSPDRLVLHFNNVTAGRVVRPAKAEIMLGDLRASAPLTAPVKPLQLDTASRVLLRDALERGADLAANVTDDGAGNGTLRLLSTALLSSPLAAPVAAYGNLVAVTRGESVSEILGSGDATRAFQTFRLKKKPLTYIAAPGAPGGRQSTLRIWVDAVLWREVPSLFVAGPEDRVYTVRQTVDGETEIGFGGQGFGQPLPSGVSNVRAAYRFGGGAASPPAGALHQLARPVKGLRRATNPLAAFGGDDGDRPEDIRTAAPNSALALGRAIALPDFEAIARGYRGILNAAATWSWDTREQRAGVALWFVPPTDEGAEQLGADLAAYLHGIAAPGTPISVARATPVPMTLAVDLSVDADREPATVQAAVLARLTELLSPRQVPIGAPIFRADILAEARATKGVDEVRGVLSNGATAPFAFTVAEGQYLAITVVQAL</sequence>
<evidence type="ECO:0008006" key="3">
    <source>
        <dbReference type="Google" id="ProtNLM"/>
    </source>
</evidence>
<gene>
    <name evidence="1" type="ORF">Q4F19_17190</name>
</gene>
<dbReference type="EMBL" id="JAUOTP010000009">
    <property type="protein sequence ID" value="MDO6416124.1"/>
    <property type="molecule type" value="Genomic_DNA"/>
</dbReference>
<dbReference type="Proteomes" id="UP001169764">
    <property type="component" value="Unassembled WGS sequence"/>
</dbReference>
<protein>
    <recommendedName>
        <fullName evidence="3">Baseplate assembly protein</fullName>
    </recommendedName>
</protein>
<evidence type="ECO:0000313" key="1">
    <source>
        <dbReference type="EMBL" id="MDO6416124.1"/>
    </source>
</evidence>
<reference evidence="1" key="1">
    <citation type="submission" date="2023-07" db="EMBL/GenBank/DDBJ databases">
        <authorList>
            <person name="Kim M."/>
        </authorList>
    </citation>
    <scope>NUCLEOTIDE SEQUENCE</scope>
    <source>
        <strain evidence="1">BIUV-7</strain>
    </source>
</reference>
<comment type="caution">
    <text evidence="1">The sequence shown here is derived from an EMBL/GenBank/DDBJ whole genome shotgun (WGS) entry which is preliminary data.</text>
</comment>
<dbReference type="RefSeq" id="WP_303545168.1">
    <property type="nucleotide sequence ID" value="NZ_JAUOTP010000009.1"/>
</dbReference>
<accession>A0ABT8YCQ1</accession>